<dbReference type="GO" id="GO:0005886">
    <property type="term" value="C:plasma membrane"/>
    <property type="evidence" value="ECO:0007669"/>
    <property type="project" value="TreeGrafter"/>
</dbReference>
<feature type="transmembrane region" description="Helical" evidence="7">
    <location>
        <begin position="87"/>
        <end position="106"/>
    </location>
</feature>
<dbReference type="GO" id="GO:0046839">
    <property type="term" value="P:phospholipid dephosphorylation"/>
    <property type="evidence" value="ECO:0007669"/>
    <property type="project" value="TreeGrafter"/>
</dbReference>
<evidence type="ECO:0000256" key="4">
    <source>
        <dbReference type="ARBA" id="ARBA00022989"/>
    </source>
</evidence>
<keyword evidence="3 7" id="KW-0812">Transmembrane</keyword>
<feature type="region of interest" description="Disordered" evidence="6">
    <location>
        <begin position="294"/>
        <end position="329"/>
    </location>
</feature>
<dbReference type="Gene3D" id="1.20.144.10">
    <property type="entry name" value="Phosphatidic acid phosphatase type 2/haloperoxidase"/>
    <property type="match status" value="1"/>
</dbReference>
<dbReference type="Ensembl" id="ENSPMGT00000026597.1">
    <property type="protein sequence ID" value="ENSPMGP00000024970.1"/>
    <property type="gene ID" value="ENSPMGG00000020172.1"/>
</dbReference>
<evidence type="ECO:0000313" key="10">
    <source>
        <dbReference type="Proteomes" id="UP000261520"/>
    </source>
</evidence>
<dbReference type="STRING" id="409849.ENSPMGP00000024970"/>
<feature type="transmembrane region" description="Helical" evidence="7">
    <location>
        <begin position="164"/>
        <end position="183"/>
    </location>
</feature>
<dbReference type="InterPro" id="IPR000326">
    <property type="entry name" value="PAP2/HPO"/>
</dbReference>
<name>A0A3B4B7Q7_9GOBI</name>
<proteinExistence type="inferred from homology"/>
<keyword evidence="4 7" id="KW-1133">Transmembrane helix</keyword>
<reference evidence="9" key="1">
    <citation type="submission" date="2025-08" db="UniProtKB">
        <authorList>
            <consortium name="Ensembl"/>
        </authorList>
    </citation>
    <scope>IDENTIFICATION</scope>
</reference>
<feature type="transmembrane region" description="Helical" evidence="7">
    <location>
        <begin position="189"/>
        <end position="208"/>
    </location>
</feature>
<dbReference type="PANTHER" id="PTHR10165">
    <property type="entry name" value="LIPID PHOSPHATE PHOSPHATASE"/>
    <property type="match status" value="1"/>
</dbReference>
<keyword evidence="5 7" id="KW-0472">Membrane</keyword>
<dbReference type="GO" id="GO:0006644">
    <property type="term" value="P:phospholipid metabolic process"/>
    <property type="evidence" value="ECO:0007669"/>
    <property type="project" value="InterPro"/>
</dbReference>
<evidence type="ECO:0000256" key="5">
    <source>
        <dbReference type="ARBA" id="ARBA00023136"/>
    </source>
</evidence>
<sequence length="382" mass="42480">MSDTAVFSVSQLPILVSFVVSLYFLEWTDVFKPAKSGFTCHDRSLSLPYIEPTHEVIPLLMLLSLAFAGPAITVGTTPQTYKQIFTFYFFFCLGLLSSWTQIWRCFLFNDLQYAIKLYLSGIYSIMGVRLLQNIFKNMYYVLQLMTGSPAPYFLTVCKPNYTSLNVSCDTLCIINFFIVVFSYRKSFPSQHATLASFAAVYVSMYFNSTLTDSSKLLKPLLVFSFIISAIICGLTRIIQYKNHAVDVYLGFLLGGAIAVYLVRLCEPLTLKGALCPPAALRVKRPTWPSATPCPACTHPRPSPRTRKPPADMLPPSTTPPWTPAAQNSSCLSGRARTTSAPCRFLILSPPPWTRPQGSPHSIPLTTAAWTTSTPAQSRPPWA</sequence>
<dbReference type="Pfam" id="PF01569">
    <property type="entry name" value="PAP2"/>
    <property type="match status" value="1"/>
</dbReference>
<dbReference type="SUPFAM" id="SSF48317">
    <property type="entry name" value="Acid phosphatase/Vanadium-dependent haloperoxidase"/>
    <property type="match status" value="1"/>
</dbReference>
<dbReference type="GO" id="GO:0007409">
    <property type="term" value="P:axonogenesis"/>
    <property type="evidence" value="ECO:0007669"/>
    <property type="project" value="TreeGrafter"/>
</dbReference>
<organism evidence="9 10">
    <name type="scientific">Periophthalmus magnuspinnatus</name>
    <dbReference type="NCBI Taxonomy" id="409849"/>
    <lineage>
        <taxon>Eukaryota</taxon>
        <taxon>Metazoa</taxon>
        <taxon>Chordata</taxon>
        <taxon>Craniata</taxon>
        <taxon>Vertebrata</taxon>
        <taxon>Euteleostomi</taxon>
        <taxon>Actinopterygii</taxon>
        <taxon>Neopterygii</taxon>
        <taxon>Teleostei</taxon>
        <taxon>Neoteleostei</taxon>
        <taxon>Acanthomorphata</taxon>
        <taxon>Gobiaria</taxon>
        <taxon>Gobiiformes</taxon>
        <taxon>Gobioidei</taxon>
        <taxon>Gobiidae</taxon>
        <taxon>Oxudercinae</taxon>
        <taxon>Periophthalmus</taxon>
    </lineage>
</organism>
<dbReference type="SMART" id="SM00014">
    <property type="entry name" value="acidPPc"/>
    <property type="match status" value="1"/>
</dbReference>
<dbReference type="AlphaFoldDB" id="A0A3B4B7Q7"/>
<evidence type="ECO:0000256" key="6">
    <source>
        <dbReference type="SAM" id="MobiDB-lite"/>
    </source>
</evidence>
<dbReference type="Proteomes" id="UP000261520">
    <property type="component" value="Unplaced"/>
</dbReference>
<dbReference type="GO" id="GO:0008195">
    <property type="term" value="F:phosphatidate phosphatase activity"/>
    <property type="evidence" value="ECO:0007669"/>
    <property type="project" value="TreeGrafter"/>
</dbReference>
<dbReference type="PANTHER" id="PTHR10165:SF13">
    <property type="entry name" value="PHOSPHOLIPID PHOSPHATASE-RELATED PROTEIN TYPE 4"/>
    <property type="match status" value="1"/>
</dbReference>
<dbReference type="InterPro" id="IPR043216">
    <property type="entry name" value="PAP-like"/>
</dbReference>
<feature type="transmembrane region" description="Helical" evidence="7">
    <location>
        <begin position="220"/>
        <end position="238"/>
    </location>
</feature>
<evidence type="ECO:0000313" key="9">
    <source>
        <dbReference type="Ensembl" id="ENSPMGP00000024970.1"/>
    </source>
</evidence>
<accession>A0A3B4B7Q7</accession>
<feature type="domain" description="Phosphatidic acid phosphatase type 2/haloperoxidase" evidence="8">
    <location>
        <begin position="133"/>
        <end position="262"/>
    </location>
</feature>
<feature type="transmembrane region" description="Helical" evidence="7">
    <location>
        <begin position="113"/>
        <end position="132"/>
    </location>
</feature>
<evidence type="ECO:0000256" key="1">
    <source>
        <dbReference type="ARBA" id="ARBA00004141"/>
    </source>
</evidence>
<feature type="transmembrane region" description="Helical" evidence="7">
    <location>
        <begin position="56"/>
        <end position="75"/>
    </location>
</feature>
<evidence type="ECO:0000256" key="2">
    <source>
        <dbReference type="ARBA" id="ARBA00008816"/>
    </source>
</evidence>
<evidence type="ECO:0000256" key="3">
    <source>
        <dbReference type="ARBA" id="ARBA00022692"/>
    </source>
</evidence>
<keyword evidence="10" id="KW-1185">Reference proteome</keyword>
<evidence type="ECO:0000256" key="7">
    <source>
        <dbReference type="SAM" id="Phobius"/>
    </source>
</evidence>
<dbReference type="InterPro" id="IPR036938">
    <property type="entry name" value="PAP2/HPO_sf"/>
</dbReference>
<protein>
    <recommendedName>
        <fullName evidence="8">Phosphatidic acid phosphatase type 2/haloperoxidase domain-containing protein</fullName>
    </recommendedName>
</protein>
<feature type="transmembrane region" description="Helical" evidence="7">
    <location>
        <begin position="6"/>
        <end position="25"/>
    </location>
</feature>
<reference evidence="9" key="2">
    <citation type="submission" date="2025-09" db="UniProtKB">
        <authorList>
            <consortium name="Ensembl"/>
        </authorList>
    </citation>
    <scope>IDENTIFICATION</scope>
</reference>
<comment type="similarity">
    <text evidence="2">Belongs to the PA-phosphatase related phosphoesterase family.</text>
</comment>
<comment type="subcellular location">
    <subcellularLocation>
        <location evidence="1">Membrane</location>
        <topology evidence="1">Multi-pass membrane protein</topology>
    </subcellularLocation>
</comment>
<feature type="transmembrane region" description="Helical" evidence="7">
    <location>
        <begin position="244"/>
        <end position="262"/>
    </location>
</feature>
<dbReference type="GO" id="GO:0007165">
    <property type="term" value="P:signal transduction"/>
    <property type="evidence" value="ECO:0007669"/>
    <property type="project" value="TreeGrafter"/>
</dbReference>
<feature type="region of interest" description="Disordered" evidence="6">
    <location>
        <begin position="350"/>
        <end position="382"/>
    </location>
</feature>
<feature type="compositionally biased region" description="Polar residues" evidence="6">
    <location>
        <begin position="355"/>
        <end position="376"/>
    </location>
</feature>
<evidence type="ECO:0000259" key="8">
    <source>
        <dbReference type="SMART" id="SM00014"/>
    </source>
</evidence>